<gene>
    <name evidence="2" type="ORF">QBC47DRAFT_50494</name>
</gene>
<comment type="caution">
    <text evidence="2">The sequence shown here is derived from an EMBL/GenBank/DDBJ whole genome shotgun (WGS) entry which is preliminary data.</text>
</comment>
<evidence type="ECO:0000259" key="1">
    <source>
        <dbReference type="Pfam" id="PF07883"/>
    </source>
</evidence>
<organism evidence="2 3">
    <name type="scientific">Echria macrotheca</name>
    <dbReference type="NCBI Taxonomy" id="438768"/>
    <lineage>
        <taxon>Eukaryota</taxon>
        <taxon>Fungi</taxon>
        <taxon>Dikarya</taxon>
        <taxon>Ascomycota</taxon>
        <taxon>Pezizomycotina</taxon>
        <taxon>Sordariomycetes</taxon>
        <taxon>Sordariomycetidae</taxon>
        <taxon>Sordariales</taxon>
        <taxon>Schizotheciaceae</taxon>
        <taxon>Echria</taxon>
    </lineage>
</organism>
<dbReference type="AlphaFoldDB" id="A0AAJ0F448"/>
<protein>
    <submittedName>
        <fullName evidence="2">RmlC-like cupin domain-containing protein</fullName>
    </submittedName>
</protein>
<dbReference type="Proteomes" id="UP001239445">
    <property type="component" value="Unassembled WGS sequence"/>
</dbReference>
<sequence length="170" mass="19006">MAALLPIFQEIFPMLLPGPISVSKATDIAPLPPSPAPGETTNRPRARVINQDAVINKTDKMCATVLIVKPRSRTTIRHNAEQDAIIYAVSGTGVLLWIPNDEEVEEEEKPERQIIEKGDFAFIPAWREHQVLNESKDQDLHWVVIRSGPAPVEVDLLHWGGEVKDPPQQR</sequence>
<dbReference type="Gene3D" id="2.60.120.10">
    <property type="entry name" value="Jelly Rolls"/>
    <property type="match status" value="1"/>
</dbReference>
<evidence type="ECO:0000313" key="2">
    <source>
        <dbReference type="EMBL" id="KAK1752982.1"/>
    </source>
</evidence>
<dbReference type="EMBL" id="MU839838">
    <property type="protein sequence ID" value="KAK1752982.1"/>
    <property type="molecule type" value="Genomic_DNA"/>
</dbReference>
<dbReference type="Pfam" id="PF07883">
    <property type="entry name" value="Cupin_2"/>
    <property type="match status" value="1"/>
</dbReference>
<dbReference type="InterPro" id="IPR014710">
    <property type="entry name" value="RmlC-like_jellyroll"/>
</dbReference>
<dbReference type="InterPro" id="IPR011051">
    <property type="entry name" value="RmlC_Cupin_sf"/>
</dbReference>
<accession>A0AAJ0F448</accession>
<feature type="domain" description="Cupin type-2" evidence="1">
    <location>
        <begin position="67"/>
        <end position="145"/>
    </location>
</feature>
<keyword evidence="3" id="KW-1185">Reference proteome</keyword>
<dbReference type="InterPro" id="IPR013096">
    <property type="entry name" value="Cupin_2"/>
</dbReference>
<proteinExistence type="predicted"/>
<name>A0AAJ0F448_9PEZI</name>
<reference evidence="2" key="1">
    <citation type="submission" date="2023-06" db="EMBL/GenBank/DDBJ databases">
        <title>Genome-scale phylogeny and comparative genomics of the fungal order Sordariales.</title>
        <authorList>
            <consortium name="Lawrence Berkeley National Laboratory"/>
            <person name="Hensen N."/>
            <person name="Bonometti L."/>
            <person name="Westerberg I."/>
            <person name="Brannstrom I.O."/>
            <person name="Guillou S."/>
            <person name="Cros-Aarteil S."/>
            <person name="Calhoun S."/>
            <person name="Haridas S."/>
            <person name="Kuo A."/>
            <person name="Mondo S."/>
            <person name="Pangilinan J."/>
            <person name="Riley R."/>
            <person name="Labutti K."/>
            <person name="Andreopoulos B."/>
            <person name="Lipzen A."/>
            <person name="Chen C."/>
            <person name="Yanf M."/>
            <person name="Daum C."/>
            <person name="Ng V."/>
            <person name="Clum A."/>
            <person name="Steindorff A."/>
            <person name="Ohm R."/>
            <person name="Martin F."/>
            <person name="Silar P."/>
            <person name="Natvig D."/>
            <person name="Lalanne C."/>
            <person name="Gautier V."/>
            <person name="Ament-Velasquez S.L."/>
            <person name="Kruys A."/>
            <person name="Hutchinson M.I."/>
            <person name="Powell A.J."/>
            <person name="Barry K."/>
            <person name="Miller A.N."/>
            <person name="Grigoriev I.V."/>
            <person name="Debuchy R."/>
            <person name="Gladieux P."/>
            <person name="Thoren M.H."/>
            <person name="Johannesson H."/>
        </authorList>
    </citation>
    <scope>NUCLEOTIDE SEQUENCE</scope>
    <source>
        <strain evidence="2">PSN4</strain>
    </source>
</reference>
<evidence type="ECO:0000313" key="3">
    <source>
        <dbReference type="Proteomes" id="UP001239445"/>
    </source>
</evidence>
<dbReference type="SUPFAM" id="SSF51182">
    <property type="entry name" value="RmlC-like cupins"/>
    <property type="match status" value="1"/>
</dbReference>